<gene>
    <name evidence="1" type="ORF">T310_8165</name>
</gene>
<reference evidence="1 2" key="1">
    <citation type="submission" date="2015-04" db="EMBL/GenBank/DDBJ databases">
        <authorList>
            <person name="Heijne W.H."/>
            <person name="Fedorova N.D."/>
            <person name="Nierman W.C."/>
            <person name="Vollebregt A.W."/>
            <person name="Zhao Z."/>
            <person name="Wu L."/>
            <person name="Kumar M."/>
            <person name="Stam H."/>
            <person name="van den Berg M.A."/>
            <person name="Pel H.J."/>
        </authorList>
    </citation>
    <scope>NUCLEOTIDE SEQUENCE [LARGE SCALE GENOMIC DNA]</scope>
    <source>
        <strain evidence="1 2">CBS 393.64</strain>
    </source>
</reference>
<sequence>MPSLFDIPKELRDYILELALTTDLALPASLATASQDRVTFLKDISYDAWDYGPKHIKYDHRNQATTSLPLLLVNRRLSAEAKAVLKRLRKMAYSIDVMYVDDRELWPTWLCVPALFSTRVDHVVATFRAFSTGEIYVGTKSGLFAGDGAPEQIVWCFYGLMEWFLKCGPVGKQQRRRGGEGSQEKDGGVIAQVLTLDCVTPPDPSTLPAPEVTYGDWIRPWARPYLPVRGSKEPPKGVMRPEWLARFIIGKINMLLDMSYHTAYYGRIMYERIGVIRVCVDGKLEREMNLAERLAKLRKEGPSDTFGNVLREDRQRVFWQWKKRALEKRREAGLPVIFPDDPDLSKFG</sequence>
<accession>A0A0F4YIF6</accession>
<dbReference type="EMBL" id="LASV01000532">
    <property type="protein sequence ID" value="KKA17900.1"/>
    <property type="molecule type" value="Genomic_DNA"/>
</dbReference>
<protein>
    <recommendedName>
        <fullName evidence="3">F-box domain-containing protein</fullName>
    </recommendedName>
</protein>
<evidence type="ECO:0008006" key="3">
    <source>
        <dbReference type="Google" id="ProtNLM"/>
    </source>
</evidence>
<keyword evidence="2" id="KW-1185">Reference proteome</keyword>
<dbReference type="Proteomes" id="UP000053958">
    <property type="component" value="Unassembled WGS sequence"/>
</dbReference>
<comment type="caution">
    <text evidence="1">The sequence shown here is derived from an EMBL/GenBank/DDBJ whole genome shotgun (WGS) entry which is preliminary data.</text>
</comment>
<dbReference type="OrthoDB" id="2823490at2759"/>
<dbReference type="STRING" id="1408163.A0A0F4YIF6"/>
<evidence type="ECO:0000313" key="2">
    <source>
        <dbReference type="Proteomes" id="UP000053958"/>
    </source>
</evidence>
<dbReference type="RefSeq" id="XP_013324512.1">
    <property type="nucleotide sequence ID" value="XM_013469058.1"/>
</dbReference>
<organism evidence="1 2">
    <name type="scientific">Rasamsonia emersonii (strain ATCC 16479 / CBS 393.64 / IMI 116815)</name>
    <dbReference type="NCBI Taxonomy" id="1408163"/>
    <lineage>
        <taxon>Eukaryota</taxon>
        <taxon>Fungi</taxon>
        <taxon>Dikarya</taxon>
        <taxon>Ascomycota</taxon>
        <taxon>Pezizomycotina</taxon>
        <taxon>Eurotiomycetes</taxon>
        <taxon>Eurotiomycetidae</taxon>
        <taxon>Eurotiales</taxon>
        <taxon>Trichocomaceae</taxon>
        <taxon>Rasamsonia</taxon>
    </lineage>
</organism>
<dbReference type="GeneID" id="25320425"/>
<dbReference type="AlphaFoldDB" id="A0A0F4YIF6"/>
<name>A0A0F4YIF6_RASE3</name>
<proteinExistence type="predicted"/>
<evidence type="ECO:0000313" key="1">
    <source>
        <dbReference type="EMBL" id="KKA17900.1"/>
    </source>
</evidence>